<dbReference type="InterPro" id="IPR004838">
    <property type="entry name" value="NHTrfase_class1_PyrdxlP-BS"/>
</dbReference>
<dbReference type="PANTHER" id="PTHR42885">
    <property type="entry name" value="HISTIDINOL-PHOSPHATE AMINOTRANSFERASE-RELATED"/>
    <property type="match status" value="1"/>
</dbReference>
<name>A0AA35T1U1_GEOBA</name>
<dbReference type="GO" id="GO:0030170">
    <property type="term" value="F:pyridoxal phosphate binding"/>
    <property type="evidence" value="ECO:0007669"/>
    <property type="project" value="InterPro"/>
</dbReference>
<evidence type="ECO:0000256" key="3">
    <source>
        <dbReference type="ARBA" id="ARBA00007441"/>
    </source>
</evidence>
<dbReference type="Pfam" id="PF00155">
    <property type="entry name" value="Aminotran_1_2"/>
    <property type="match status" value="1"/>
</dbReference>
<comment type="similarity">
    <text evidence="3">Belongs to the class-I pyridoxal-phosphate-dependent aminotransferase family.</text>
</comment>
<sequence length="381" mass="40043">MTAPGRLFNPDPLPRPIHGGIKEAELRALGLRLEDCLDFSASVSPLGPPEGVAAAIAAVDLTAYPDPHCLVLTEAIAAHHSGDGLSVGNVIVGNGSTEIIHLLTRSYIGAPPTGCTNTALVLTPTYGEYDGAVRICGGKVLTLTASRHSDGFAWDTAALCAAVAAERPALTFICNPNNPTGVLMGRDQLAAIADAVANTGGLLVVDEAYINLSERRADADVIALAARHGSVITLRSMTKDYALTALRLGYAVASEAVIARLSALQPDWSVNGLAQAAGLDAIADEAYLERARQAVAASRECVVQRLSGLSIRCYPTEANFVLAQVGNAADLRDRLARRGLFVRDCTSFGLPDCIRIGLRPVEDCARLADAIADVWSEEPQR</sequence>
<evidence type="ECO:0000259" key="7">
    <source>
        <dbReference type="Pfam" id="PF00155"/>
    </source>
</evidence>
<evidence type="ECO:0000256" key="6">
    <source>
        <dbReference type="ARBA" id="ARBA00047481"/>
    </source>
</evidence>
<gene>
    <name evidence="8" type="ORF">GBAR_LOCUS22258</name>
</gene>
<keyword evidence="5" id="KW-0663">Pyridoxal phosphate</keyword>
<dbReference type="InterPro" id="IPR015424">
    <property type="entry name" value="PyrdxlP-dep_Trfase"/>
</dbReference>
<dbReference type="AlphaFoldDB" id="A0AA35T1U1"/>
<evidence type="ECO:0000256" key="1">
    <source>
        <dbReference type="ARBA" id="ARBA00001933"/>
    </source>
</evidence>
<organism evidence="8 9">
    <name type="scientific">Geodia barretti</name>
    <name type="common">Barrett's horny sponge</name>
    <dbReference type="NCBI Taxonomy" id="519541"/>
    <lineage>
        <taxon>Eukaryota</taxon>
        <taxon>Metazoa</taxon>
        <taxon>Porifera</taxon>
        <taxon>Demospongiae</taxon>
        <taxon>Heteroscleromorpha</taxon>
        <taxon>Tetractinellida</taxon>
        <taxon>Astrophorina</taxon>
        <taxon>Geodiidae</taxon>
        <taxon>Geodia</taxon>
    </lineage>
</organism>
<dbReference type="PROSITE" id="PS00105">
    <property type="entry name" value="AA_TRANSFER_CLASS_1"/>
    <property type="match status" value="1"/>
</dbReference>
<evidence type="ECO:0000313" key="8">
    <source>
        <dbReference type="EMBL" id="CAI8039913.1"/>
    </source>
</evidence>
<protein>
    <recommendedName>
        <fullName evidence="4">histidinol-phosphate transaminase</fullName>
        <ecNumber evidence="4">2.6.1.9</ecNumber>
    </recommendedName>
</protein>
<evidence type="ECO:0000256" key="5">
    <source>
        <dbReference type="ARBA" id="ARBA00022898"/>
    </source>
</evidence>
<dbReference type="EC" id="2.6.1.9" evidence="4"/>
<comment type="catalytic activity">
    <reaction evidence="6">
        <text>L-histidinol phosphate + 2-oxoglutarate = 3-(imidazol-4-yl)-2-oxopropyl phosphate + L-glutamate</text>
        <dbReference type="Rhea" id="RHEA:23744"/>
        <dbReference type="ChEBI" id="CHEBI:16810"/>
        <dbReference type="ChEBI" id="CHEBI:29985"/>
        <dbReference type="ChEBI" id="CHEBI:57766"/>
        <dbReference type="ChEBI" id="CHEBI:57980"/>
        <dbReference type="EC" id="2.6.1.9"/>
    </reaction>
</comment>
<dbReference type="CDD" id="cd00609">
    <property type="entry name" value="AAT_like"/>
    <property type="match status" value="1"/>
</dbReference>
<evidence type="ECO:0000313" key="9">
    <source>
        <dbReference type="Proteomes" id="UP001174909"/>
    </source>
</evidence>
<dbReference type="SUPFAM" id="SSF53383">
    <property type="entry name" value="PLP-dependent transferases"/>
    <property type="match status" value="1"/>
</dbReference>
<dbReference type="Gene3D" id="3.40.640.10">
    <property type="entry name" value="Type I PLP-dependent aspartate aminotransferase-like (Major domain)"/>
    <property type="match status" value="1"/>
</dbReference>
<feature type="domain" description="Aminotransferase class I/classII large" evidence="7">
    <location>
        <begin position="35"/>
        <end position="371"/>
    </location>
</feature>
<comment type="cofactor">
    <cofactor evidence="1">
        <name>pyridoxal 5'-phosphate</name>
        <dbReference type="ChEBI" id="CHEBI:597326"/>
    </cofactor>
</comment>
<comment type="caution">
    <text evidence="8">The sequence shown here is derived from an EMBL/GenBank/DDBJ whole genome shotgun (WGS) entry which is preliminary data.</text>
</comment>
<dbReference type="InterPro" id="IPR015422">
    <property type="entry name" value="PyrdxlP-dep_Trfase_small"/>
</dbReference>
<evidence type="ECO:0000256" key="2">
    <source>
        <dbReference type="ARBA" id="ARBA00005011"/>
    </source>
</evidence>
<dbReference type="Gene3D" id="3.90.1150.10">
    <property type="entry name" value="Aspartate Aminotransferase, domain 1"/>
    <property type="match status" value="1"/>
</dbReference>
<evidence type="ECO:0000256" key="4">
    <source>
        <dbReference type="ARBA" id="ARBA00012748"/>
    </source>
</evidence>
<keyword evidence="9" id="KW-1185">Reference proteome</keyword>
<comment type="pathway">
    <text evidence="2">Amino-acid biosynthesis; L-histidine biosynthesis; L-histidine from 5-phospho-alpha-D-ribose 1-diphosphate: step 7/9.</text>
</comment>
<accession>A0AA35T1U1</accession>
<dbReference type="Proteomes" id="UP001174909">
    <property type="component" value="Unassembled WGS sequence"/>
</dbReference>
<dbReference type="InterPro" id="IPR015421">
    <property type="entry name" value="PyrdxlP-dep_Trfase_major"/>
</dbReference>
<dbReference type="EMBL" id="CASHTH010003070">
    <property type="protein sequence ID" value="CAI8039913.1"/>
    <property type="molecule type" value="Genomic_DNA"/>
</dbReference>
<dbReference type="PANTHER" id="PTHR42885:SF1">
    <property type="entry name" value="THREONINE-PHOSPHATE DECARBOXYLASE"/>
    <property type="match status" value="1"/>
</dbReference>
<dbReference type="InterPro" id="IPR004839">
    <property type="entry name" value="Aminotransferase_I/II_large"/>
</dbReference>
<proteinExistence type="inferred from homology"/>
<reference evidence="8" key="1">
    <citation type="submission" date="2023-03" db="EMBL/GenBank/DDBJ databases">
        <authorList>
            <person name="Steffen K."/>
            <person name="Cardenas P."/>
        </authorList>
    </citation>
    <scope>NUCLEOTIDE SEQUENCE</scope>
</reference>
<dbReference type="GO" id="GO:0004400">
    <property type="term" value="F:histidinol-phosphate transaminase activity"/>
    <property type="evidence" value="ECO:0007669"/>
    <property type="project" value="UniProtKB-EC"/>
</dbReference>